<dbReference type="OrthoDB" id="9950769at2759"/>
<organism evidence="2 3">
    <name type="scientific">Chiloscyllium punctatum</name>
    <name type="common">Brownbanded bambooshark</name>
    <name type="synonym">Hemiscyllium punctatum</name>
    <dbReference type="NCBI Taxonomy" id="137246"/>
    <lineage>
        <taxon>Eukaryota</taxon>
        <taxon>Metazoa</taxon>
        <taxon>Chordata</taxon>
        <taxon>Craniata</taxon>
        <taxon>Vertebrata</taxon>
        <taxon>Chondrichthyes</taxon>
        <taxon>Elasmobranchii</taxon>
        <taxon>Galeomorphii</taxon>
        <taxon>Galeoidea</taxon>
        <taxon>Orectolobiformes</taxon>
        <taxon>Hemiscylliidae</taxon>
        <taxon>Chiloscyllium</taxon>
    </lineage>
</organism>
<gene>
    <name evidence="2" type="ORF">chiPu_0006370</name>
</gene>
<comment type="caution">
    <text evidence="2">The sequence shown here is derived from an EMBL/GenBank/DDBJ whole genome shotgun (WGS) entry which is preliminary data.</text>
</comment>
<sequence>MDTSEHSQNTTDLEVPGVLPYHLRDREQLRKRKLENQEKKTSQEETKGKRGRKAKAKGPRDTKKPAAEPSSSPKPESAQEHTEETKGEPIHPDPESERPASLEETAELFITEEIPIPATDVPGEAEPVDVETPVIQAEHVPEENAALEEPIVLSF</sequence>
<proteinExistence type="predicted"/>
<dbReference type="EMBL" id="BEZZ01000184">
    <property type="protein sequence ID" value="GCC27944.1"/>
    <property type="molecule type" value="Genomic_DNA"/>
</dbReference>
<reference evidence="2 3" key="1">
    <citation type="journal article" date="2018" name="Nat. Ecol. Evol.">
        <title>Shark genomes provide insights into elasmobranch evolution and the origin of vertebrates.</title>
        <authorList>
            <person name="Hara Y"/>
            <person name="Yamaguchi K"/>
            <person name="Onimaru K"/>
            <person name="Kadota M"/>
            <person name="Koyanagi M"/>
            <person name="Keeley SD"/>
            <person name="Tatsumi K"/>
            <person name="Tanaka K"/>
            <person name="Motone F"/>
            <person name="Kageyama Y"/>
            <person name="Nozu R"/>
            <person name="Adachi N"/>
            <person name="Nishimura O"/>
            <person name="Nakagawa R"/>
            <person name="Tanegashima C"/>
            <person name="Kiyatake I"/>
            <person name="Matsumoto R"/>
            <person name="Murakumo K"/>
            <person name="Nishida K"/>
            <person name="Terakita A"/>
            <person name="Kuratani S"/>
            <person name="Sato K"/>
            <person name="Hyodo S Kuraku.S."/>
        </authorList>
    </citation>
    <scope>NUCLEOTIDE SEQUENCE [LARGE SCALE GENOMIC DNA]</scope>
</reference>
<evidence type="ECO:0000256" key="1">
    <source>
        <dbReference type="SAM" id="MobiDB-lite"/>
    </source>
</evidence>
<dbReference type="Proteomes" id="UP000287033">
    <property type="component" value="Unassembled WGS sequence"/>
</dbReference>
<evidence type="ECO:0000313" key="3">
    <source>
        <dbReference type="Proteomes" id="UP000287033"/>
    </source>
</evidence>
<feature type="compositionally biased region" description="Polar residues" evidence="1">
    <location>
        <begin position="1"/>
        <end position="12"/>
    </location>
</feature>
<feature type="compositionally biased region" description="Basic and acidic residues" evidence="1">
    <location>
        <begin position="77"/>
        <end position="101"/>
    </location>
</feature>
<dbReference type="AlphaFoldDB" id="A0A401SC60"/>
<evidence type="ECO:0000313" key="2">
    <source>
        <dbReference type="EMBL" id="GCC27944.1"/>
    </source>
</evidence>
<protein>
    <recommendedName>
        <fullName evidence="4">Hemogen</fullName>
    </recommendedName>
</protein>
<feature type="compositionally biased region" description="Basic and acidic residues" evidence="1">
    <location>
        <begin position="22"/>
        <end position="48"/>
    </location>
</feature>
<name>A0A401SC60_CHIPU</name>
<feature type="region of interest" description="Disordered" evidence="1">
    <location>
        <begin position="1"/>
        <end position="107"/>
    </location>
</feature>
<keyword evidence="3" id="KW-1185">Reference proteome</keyword>
<evidence type="ECO:0008006" key="4">
    <source>
        <dbReference type="Google" id="ProtNLM"/>
    </source>
</evidence>
<feature type="compositionally biased region" description="Low complexity" evidence="1">
    <location>
        <begin position="67"/>
        <end position="76"/>
    </location>
</feature>
<accession>A0A401SC60</accession>
<dbReference type="OMA" id="WVIKEES"/>